<evidence type="ECO:0000313" key="3">
    <source>
        <dbReference type="EMBL" id="GAA1292006.1"/>
    </source>
</evidence>
<comment type="caution">
    <text evidence="3">The sequence shown here is derived from an EMBL/GenBank/DDBJ whole genome shotgun (WGS) entry which is preliminary data.</text>
</comment>
<accession>A0ABP4HWR6</accession>
<sequence>MCGRTVQTPGLTRRHARRTRRTQSLAALLTDVALFLGGRPGTRLSARMSISTCTDTLLRMICTPPAPAPGLILVLGVDEFALRRRGTYATILIDITTHRPVVVLADRTAETFATWLRDHPEVRVICRDRARSFRDGAGDTPPAAPSAQRELDIHGRPRPLVLRIRERYHQIHKRIERGDSMCAIARELGLSRGSVALSHRGHPDAGPALPLLTVRRVTGWIMRRPEHLTDTERKLLTDLCERCPTLASTTEYARRLAALLRDRRNEHLAFEVWLADVRLDAPRELRTLGRGMRRDRAALLSALLVAVSERKPYKTDVSDKRACPSRNRETDFSPRTALSVL</sequence>
<dbReference type="PANTHER" id="PTHR33498:SF1">
    <property type="entry name" value="TRANSPOSASE FOR INSERTION SEQUENCE ELEMENT IS1557"/>
    <property type="match status" value="1"/>
</dbReference>
<feature type="region of interest" description="Disordered" evidence="1">
    <location>
        <begin position="316"/>
        <end position="341"/>
    </location>
</feature>
<organism evidence="3 4">
    <name type="scientific">Streptomyces javensis</name>
    <dbReference type="NCBI Taxonomy" id="114698"/>
    <lineage>
        <taxon>Bacteria</taxon>
        <taxon>Bacillati</taxon>
        <taxon>Actinomycetota</taxon>
        <taxon>Actinomycetes</taxon>
        <taxon>Kitasatosporales</taxon>
        <taxon>Streptomycetaceae</taxon>
        <taxon>Streptomyces</taxon>
        <taxon>Streptomyces violaceusniger group</taxon>
    </lineage>
</organism>
<dbReference type="EMBL" id="BAAAIH010000049">
    <property type="protein sequence ID" value="GAA1292006.1"/>
    <property type="molecule type" value="Genomic_DNA"/>
</dbReference>
<dbReference type="Proteomes" id="UP001500282">
    <property type="component" value="Unassembled WGS sequence"/>
</dbReference>
<evidence type="ECO:0000313" key="4">
    <source>
        <dbReference type="Proteomes" id="UP001500282"/>
    </source>
</evidence>
<name>A0ABP4HWR6_9ACTN</name>
<feature type="compositionally biased region" description="Basic and acidic residues" evidence="1">
    <location>
        <begin position="316"/>
        <end position="332"/>
    </location>
</feature>
<evidence type="ECO:0000256" key="1">
    <source>
        <dbReference type="SAM" id="MobiDB-lite"/>
    </source>
</evidence>
<dbReference type="PANTHER" id="PTHR33498">
    <property type="entry name" value="TRANSPOSASE FOR INSERTION SEQUENCE ELEMENT IS1557"/>
    <property type="match status" value="1"/>
</dbReference>
<proteinExistence type="predicted"/>
<evidence type="ECO:0000259" key="2">
    <source>
        <dbReference type="Pfam" id="PF01610"/>
    </source>
</evidence>
<protein>
    <submittedName>
        <fullName evidence="3">ISL3-like element IS466 family transposase</fullName>
    </submittedName>
</protein>
<dbReference type="InterPro" id="IPR002560">
    <property type="entry name" value="Transposase_DDE"/>
</dbReference>
<dbReference type="Pfam" id="PF01610">
    <property type="entry name" value="DDE_Tnp_ISL3"/>
    <property type="match status" value="1"/>
</dbReference>
<feature type="domain" description="Transposase IS204/IS1001/IS1096/IS1165 DDE" evidence="2">
    <location>
        <begin position="75"/>
        <end position="143"/>
    </location>
</feature>
<gene>
    <name evidence="3" type="ORF">GCM10009579_66500</name>
</gene>
<keyword evidence="4" id="KW-1185">Reference proteome</keyword>
<reference evidence="4" key="1">
    <citation type="journal article" date="2019" name="Int. J. Syst. Evol. Microbiol.">
        <title>The Global Catalogue of Microorganisms (GCM) 10K type strain sequencing project: providing services to taxonomists for standard genome sequencing and annotation.</title>
        <authorList>
            <consortium name="The Broad Institute Genomics Platform"/>
            <consortium name="The Broad Institute Genome Sequencing Center for Infectious Disease"/>
            <person name="Wu L."/>
            <person name="Ma J."/>
        </authorList>
    </citation>
    <scope>NUCLEOTIDE SEQUENCE [LARGE SCALE GENOMIC DNA]</scope>
    <source>
        <strain evidence="4">JCM 11448</strain>
    </source>
</reference>
<dbReference type="InterPro" id="IPR047951">
    <property type="entry name" value="Transpos_ISL3"/>
</dbReference>